<name>A0A212IYI0_9BACT</name>
<dbReference type="EMBL" id="FLUL01000001">
    <property type="protein sequence ID" value="SBV92258.1"/>
    <property type="molecule type" value="Genomic_DNA"/>
</dbReference>
<dbReference type="InterPro" id="IPR011990">
    <property type="entry name" value="TPR-like_helical_dom_sf"/>
</dbReference>
<evidence type="ECO:0008006" key="3">
    <source>
        <dbReference type="Google" id="ProtNLM"/>
    </source>
</evidence>
<evidence type="ECO:0000256" key="1">
    <source>
        <dbReference type="SAM" id="SignalP"/>
    </source>
</evidence>
<dbReference type="SUPFAM" id="SSF48452">
    <property type="entry name" value="TPR-like"/>
    <property type="match status" value="1"/>
</dbReference>
<accession>A0A212IYI0</accession>
<reference evidence="2" key="1">
    <citation type="submission" date="2016-04" db="EMBL/GenBank/DDBJ databases">
        <authorList>
            <person name="Evans L.H."/>
            <person name="Alamgir A."/>
            <person name="Owens N."/>
            <person name="Weber N.D."/>
            <person name="Virtaneva K."/>
            <person name="Barbian K."/>
            <person name="Babar A."/>
            <person name="Rosenke K."/>
        </authorList>
    </citation>
    <scope>NUCLEOTIDE SEQUENCE</scope>
    <source>
        <strain evidence="2">86-2</strain>
    </source>
</reference>
<feature type="chain" id="PRO_5012058221" description="SusD/RagB family nutrient-binding outer membrane lipoprotein" evidence="1">
    <location>
        <begin position="26"/>
        <end position="547"/>
    </location>
</feature>
<proteinExistence type="predicted"/>
<dbReference type="AlphaFoldDB" id="A0A212IYI0"/>
<sequence length="547" mass="60890">MKKILKHTIVGLLLLGLITSCTDNFDDLNKNKIGIDEEQLSYDFNQIGAYFPGMQQMIYCNFNWGWGTDWTFQVMQNLNADIFSGYLCPATAFGGVTSDNRTYSYKPGWSDPAWDYTYAYMMPSTLIVKKESEKDYDFYGHFDAINKILKVTALARLSDIYGPVIYSTYGDSKTGGTYDSVEELYKNFFKDLDTAVQVLNAYVNAEETRNAKPFAKFDMAYGGDYVKWIQYANTLHLRLAMRIVKADPNLAKTEAEKAVKAAYGLIEDNSGNFTISGKGYFHPLTAIAKWGDTSISANVESILSGYQDPRLQAYALPVNAGEHIGQIKGMRQGIHNLAENKYVPGGDPLLYKISPPIHMNDNSMPAILLVAAEADFLRAEGVLRGWNMGAGTAKSYYESGITKSFSQWKVSLSDYFNSDKLPAAFTDQLQPATESSPAVSKVSPKWDDAASNEIKLEKIITQKWIAGFPEGYNAWAEYRRTGYPKLFPITNNTSGGAVPTETGFRRVEFSESEVSGNAEGVADAIKKLGGPDLPITRIWWDVNKANF</sequence>
<dbReference type="InterPro" id="IPR024302">
    <property type="entry name" value="SusD-like"/>
</dbReference>
<dbReference type="PROSITE" id="PS51257">
    <property type="entry name" value="PROKAR_LIPOPROTEIN"/>
    <property type="match status" value="1"/>
</dbReference>
<dbReference type="Pfam" id="PF12741">
    <property type="entry name" value="SusD-like"/>
    <property type="match status" value="1"/>
</dbReference>
<gene>
    <name evidence="2" type="ORF">KL86DYS2_10332</name>
</gene>
<dbReference type="Gene3D" id="1.25.40.390">
    <property type="match status" value="1"/>
</dbReference>
<feature type="signal peptide" evidence="1">
    <location>
        <begin position="1"/>
        <end position="25"/>
    </location>
</feature>
<dbReference type="RefSeq" id="WP_296946473.1">
    <property type="nucleotide sequence ID" value="NZ_LT599021.1"/>
</dbReference>
<evidence type="ECO:0000313" key="2">
    <source>
        <dbReference type="EMBL" id="SBV92258.1"/>
    </source>
</evidence>
<organism evidence="2">
    <name type="scientific">uncultured Dysgonomonas sp</name>
    <dbReference type="NCBI Taxonomy" id="206096"/>
    <lineage>
        <taxon>Bacteria</taxon>
        <taxon>Pseudomonadati</taxon>
        <taxon>Bacteroidota</taxon>
        <taxon>Bacteroidia</taxon>
        <taxon>Bacteroidales</taxon>
        <taxon>Dysgonomonadaceae</taxon>
        <taxon>Dysgonomonas</taxon>
        <taxon>environmental samples</taxon>
    </lineage>
</organism>
<keyword evidence="1" id="KW-0732">Signal</keyword>
<protein>
    <recommendedName>
        <fullName evidence="3">SusD/RagB family nutrient-binding outer membrane lipoprotein</fullName>
    </recommendedName>
</protein>